<organism evidence="1 2">
    <name type="scientific">Neisseria subflava NJ9703</name>
    <dbReference type="NCBI Taxonomy" id="546268"/>
    <lineage>
        <taxon>Bacteria</taxon>
        <taxon>Pseudomonadati</taxon>
        <taxon>Pseudomonadota</taxon>
        <taxon>Betaproteobacteria</taxon>
        <taxon>Neisseriales</taxon>
        <taxon>Neisseriaceae</taxon>
        <taxon>Neisseria</taxon>
    </lineage>
</organism>
<comment type="caution">
    <text evidence="1">The sequence shown here is derived from an EMBL/GenBank/DDBJ whole genome shotgun (WGS) entry which is preliminary data.</text>
</comment>
<evidence type="ECO:0000313" key="2">
    <source>
        <dbReference type="Proteomes" id="UP000004621"/>
    </source>
</evidence>
<reference evidence="1 2" key="1">
    <citation type="submission" date="2010-01" db="EMBL/GenBank/DDBJ databases">
        <authorList>
            <person name="Weinstock G."/>
            <person name="Sodergren E."/>
            <person name="Clifton S."/>
            <person name="Fulton L."/>
            <person name="Fulton B."/>
            <person name="Courtney L."/>
            <person name="Fronick C."/>
            <person name="Harrison M."/>
            <person name="Strong C."/>
            <person name="Farmer C."/>
            <person name="Delahaunty K."/>
            <person name="Markovic C."/>
            <person name="Hall O."/>
            <person name="Minx P."/>
            <person name="Tomlinson C."/>
            <person name="Mitreva M."/>
            <person name="Nelson J."/>
            <person name="Hou S."/>
            <person name="Wollam A."/>
            <person name="Pepin K.H."/>
            <person name="Johnson M."/>
            <person name="Bhonagiri V."/>
            <person name="Nash W.E."/>
            <person name="Warren W."/>
            <person name="Chinwalla A."/>
            <person name="Mardis E.R."/>
            <person name="Wilson R.K."/>
        </authorList>
    </citation>
    <scope>NUCLEOTIDE SEQUENCE [LARGE SCALE GENOMIC DNA]</scope>
    <source>
        <strain evidence="1 2">NJ9703</strain>
    </source>
</reference>
<name>A0A9W5MYX3_NEISU</name>
<dbReference type="AlphaFoldDB" id="A0A9W5MYX3"/>
<dbReference type="EMBL" id="ACEO02000009">
    <property type="protein sequence ID" value="EFC51711.1"/>
    <property type="molecule type" value="Genomic_DNA"/>
</dbReference>
<accession>A0A9W5MYX3</accession>
<evidence type="ECO:0000313" key="1">
    <source>
        <dbReference type="EMBL" id="EFC51711.1"/>
    </source>
</evidence>
<sequence>MPYSIPSEKTFTFFYLIKKILYHQNDKKIYRHIHKFSMLICCLYAVYPMPFE</sequence>
<protein>
    <submittedName>
        <fullName evidence="1">Uncharacterized protein</fullName>
    </submittedName>
</protein>
<dbReference type="Proteomes" id="UP000004621">
    <property type="component" value="Unassembled WGS sequence"/>
</dbReference>
<gene>
    <name evidence="1" type="ORF">NEISUBOT_04966</name>
</gene>
<proteinExistence type="predicted"/>